<feature type="region of interest" description="Disordered" evidence="8">
    <location>
        <begin position="399"/>
        <end position="550"/>
    </location>
</feature>
<keyword evidence="11" id="KW-1185">Reference proteome</keyword>
<dbReference type="EMBL" id="JARBJD010000087">
    <property type="protein sequence ID" value="KAK2953766.1"/>
    <property type="molecule type" value="Genomic_DNA"/>
</dbReference>
<organism evidence="10 11">
    <name type="scientific">Blattamonas nauphoetae</name>
    <dbReference type="NCBI Taxonomy" id="2049346"/>
    <lineage>
        <taxon>Eukaryota</taxon>
        <taxon>Metamonada</taxon>
        <taxon>Preaxostyla</taxon>
        <taxon>Oxymonadida</taxon>
        <taxon>Blattamonas</taxon>
    </lineage>
</organism>
<protein>
    <submittedName>
        <fullName evidence="10">Ribosomal RNA small subunit methyltransferase F</fullName>
        <ecNumber evidence="10">2.1.1.178</ecNumber>
    </submittedName>
</protein>
<dbReference type="SUPFAM" id="SSF53335">
    <property type="entry name" value="S-adenosyl-L-methionine-dependent methyltransferases"/>
    <property type="match status" value="1"/>
</dbReference>
<sequence>MSDHEDLSQQESYEAPSESDVESPEPGKLDLSTIKPVDIPATGERIQEILRILVNFKTMNEGRSRKSYLDELLNCCCTYYGYNEFLADKILELFSAPEAIQFMEAQEQQRPLTLRTNTLRAHRRELAQALINRGVNLDPLGEWTKVGLVVYNSDIPIGATPEYLGGWYMQQSASSFTAVMALAPQENETILDLCCAPGGKTAYISALMKNTGVVIANDVNKERLKAHVANMHRMGVKNCITTNIDGRVFPKHKTDFNRVLLDAPCTGTGVISHDPSVKVKRSERDLQVCSHLQKELILSAIDCLEPAAAGKTGGYLVYSTCSVLVEENEAVVDYALRHRNVKIVETGLTFGTEGRTKHLQHRFHPSLSMSRRFYPHSHNMDGFFVCKLKKLGNMEGEKTEVIRKEKRQRSAEDEDASEDESSEDLAVHVVRNLADRKREGEKAKKEKKRKRAEEKMKQKAKKRSREDDQIFEQVEDQTAIEAQARREMKKVVKKEKARIEKKRESEPKPAPVINQFFAEDPKGDEERSEPEQKRTKKEKKDKKAKHRKQD</sequence>
<dbReference type="Gene3D" id="3.30.70.1170">
    <property type="entry name" value="Sun protein, domain 3"/>
    <property type="match status" value="1"/>
</dbReference>
<keyword evidence="2" id="KW-0690">Ribosome biogenesis</keyword>
<accession>A0ABQ9XMY6</accession>
<gene>
    <name evidence="10" type="ORF">BLNAU_11323</name>
</gene>
<feature type="binding site" evidence="7">
    <location>
        <position position="245"/>
    </location>
    <ligand>
        <name>S-adenosyl-L-methionine</name>
        <dbReference type="ChEBI" id="CHEBI:59789"/>
    </ligand>
</feature>
<dbReference type="PRINTS" id="PR02008">
    <property type="entry name" value="RCMTFAMILY"/>
</dbReference>
<dbReference type="PRINTS" id="PR02012">
    <property type="entry name" value="RCMTNOP2"/>
</dbReference>
<dbReference type="Pfam" id="PF01189">
    <property type="entry name" value="Methyltr_RsmB-F"/>
    <property type="match status" value="1"/>
</dbReference>
<dbReference type="EC" id="2.1.1.178" evidence="10"/>
<dbReference type="PANTHER" id="PTHR22807:SF30">
    <property type="entry name" value="28S RRNA (CYTOSINE(4447)-C(5))-METHYLTRANSFERASE-RELATED"/>
    <property type="match status" value="1"/>
</dbReference>
<feature type="compositionally biased region" description="Acidic residues" evidence="8">
    <location>
        <begin position="412"/>
        <end position="423"/>
    </location>
</feature>
<feature type="binding site" evidence="7">
    <location>
        <begin position="194"/>
        <end position="200"/>
    </location>
    <ligand>
        <name>S-adenosyl-L-methionine</name>
        <dbReference type="ChEBI" id="CHEBI:59789"/>
    </ligand>
</feature>
<feature type="compositionally biased region" description="Basic and acidic residues" evidence="8">
    <location>
        <begin position="433"/>
        <end position="444"/>
    </location>
</feature>
<dbReference type="CDD" id="cd02440">
    <property type="entry name" value="AdoMet_MTases"/>
    <property type="match status" value="1"/>
</dbReference>
<feature type="compositionally biased region" description="Basic and acidic residues" evidence="8">
    <location>
        <begin position="399"/>
        <end position="411"/>
    </location>
</feature>
<feature type="domain" description="SAM-dependent MTase RsmB/NOP-type" evidence="9">
    <location>
        <begin position="102"/>
        <end position="391"/>
    </location>
</feature>
<feature type="compositionally biased region" description="Basic and acidic residues" evidence="8">
    <location>
        <begin position="497"/>
        <end position="507"/>
    </location>
</feature>
<evidence type="ECO:0000256" key="5">
    <source>
        <dbReference type="ARBA" id="ARBA00022691"/>
    </source>
</evidence>
<dbReference type="PROSITE" id="PS51686">
    <property type="entry name" value="SAM_MT_RSMB_NOP"/>
    <property type="match status" value="1"/>
</dbReference>
<dbReference type="NCBIfam" id="TIGR00446">
    <property type="entry name" value="nop2p"/>
    <property type="match status" value="1"/>
</dbReference>
<keyword evidence="5 7" id="KW-0949">S-adenosyl-L-methionine</keyword>
<keyword evidence="3 7" id="KW-0489">Methyltransferase</keyword>
<feature type="compositionally biased region" description="Basic residues" evidence="8">
    <location>
        <begin position="534"/>
        <end position="550"/>
    </location>
</feature>
<comment type="similarity">
    <text evidence="7">Belongs to the class I-like SAM-binding methyltransferase superfamily. RsmB/NOP family.</text>
</comment>
<name>A0ABQ9XMY6_9EUKA</name>
<evidence type="ECO:0000256" key="8">
    <source>
        <dbReference type="SAM" id="MobiDB-lite"/>
    </source>
</evidence>
<evidence type="ECO:0000313" key="10">
    <source>
        <dbReference type="EMBL" id="KAK2953766.1"/>
    </source>
</evidence>
<evidence type="ECO:0000256" key="1">
    <source>
        <dbReference type="ARBA" id="ARBA00004604"/>
    </source>
</evidence>
<feature type="binding site" evidence="7">
    <location>
        <position position="262"/>
    </location>
    <ligand>
        <name>S-adenosyl-L-methionine</name>
        <dbReference type="ChEBI" id="CHEBI:59789"/>
    </ligand>
</feature>
<evidence type="ECO:0000256" key="4">
    <source>
        <dbReference type="ARBA" id="ARBA00022679"/>
    </source>
</evidence>
<evidence type="ECO:0000313" key="11">
    <source>
        <dbReference type="Proteomes" id="UP001281761"/>
    </source>
</evidence>
<dbReference type="InterPro" id="IPR049560">
    <property type="entry name" value="MeTrfase_RsmB-F_NOP2_cat"/>
</dbReference>
<evidence type="ECO:0000256" key="2">
    <source>
        <dbReference type="ARBA" id="ARBA00022517"/>
    </source>
</evidence>
<dbReference type="GO" id="GO:0008168">
    <property type="term" value="F:methyltransferase activity"/>
    <property type="evidence" value="ECO:0007669"/>
    <property type="project" value="UniProtKB-KW"/>
</dbReference>
<keyword evidence="6 7" id="KW-0694">RNA-binding</keyword>
<feature type="active site" description="Nucleophile" evidence="7">
    <location>
        <position position="321"/>
    </location>
</feature>
<keyword evidence="4 7" id="KW-0808">Transferase</keyword>
<dbReference type="PANTHER" id="PTHR22807">
    <property type="entry name" value="NOP2 YEAST -RELATED NOL1/NOP2/FMU SUN DOMAIN-CONTAINING"/>
    <property type="match status" value="1"/>
</dbReference>
<dbReference type="InterPro" id="IPR023273">
    <property type="entry name" value="RCMT_NOP2"/>
</dbReference>
<feature type="binding site" evidence="7">
    <location>
        <position position="218"/>
    </location>
    <ligand>
        <name>S-adenosyl-L-methionine</name>
        <dbReference type="ChEBI" id="CHEBI:59789"/>
    </ligand>
</feature>
<comment type="subcellular location">
    <subcellularLocation>
        <location evidence="1">Nucleus</location>
        <location evidence="1">Nucleolus</location>
    </subcellularLocation>
</comment>
<reference evidence="10 11" key="1">
    <citation type="journal article" date="2022" name="bioRxiv">
        <title>Genomics of Preaxostyla Flagellates Illuminates Evolutionary Transitions and the Path Towards Mitochondrial Loss.</title>
        <authorList>
            <person name="Novak L.V.F."/>
            <person name="Treitli S.C."/>
            <person name="Pyrih J."/>
            <person name="Halakuc P."/>
            <person name="Pipaliya S.V."/>
            <person name="Vacek V."/>
            <person name="Brzon O."/>
            <person name="Soukal P."/>
            <person name="Eme L."/>
            <person name="Dacks J.B."/>
            <person name="Karnkowska A."/>
            <person name="Elias M."/>
            <person name="Hampl V."/>
        </authorList>
    </citation>
    <scope>NUCLEOTIDE SEQUENCE [LARGE SCALE GENOMIC DNA]</scope>
    <source>
        <strain evidence="10">NAU3</strain>
        <tissue evidence="10">Gut</tissue>
    </source>
</reference>
<dbReference type="Proteomes" id="UP001281761">
    <property type="component" value="Unassembled WGS sequence"/>
</dbReference>
<dbReference type="InterPro" id="IPR001678">
    <property type="entry name" value="MeTrfase_RsmB-F_NOP2_dom"/>
</dbReference>
<dbReference type="InterPro" id="IPR011023">
    <property type="entry name" value="Nop2p"/>
</dbReference>
<dbReference type="GO" id="GO:0032259">
    <property type="term" value="P:methylation"/>
    <property type="evidence" value="ECO:0007669"/>
    <property type="project" value="UniProtKB-KW"/>
</dbReference>
<dbReference type="InterPro" id="IPR029063">
    <property type="entry name" value="SAM-dependent_MTases_sf"/>
</dbReference>
<evidence type="ECO:0000256" key="6">
    <source>
        <dbReference type="ARBA" id="ARBA00022884"/>
    </source>
</evidence>
<feature type="compositionally biased region" description="Basic and acidic residues" evidence="8">
    <location>
        <begin position="519"/>
        <end position="533"/>
    </location>
</feature>
<dbReference type="InterPro" id="IPR023267">
    <property type="entry name" value="RCMT"/>
</dbReference>
<proteinExistence type="inferred from homology"/>
<evidence type="ECO:0000256" key="3">
    <source>
        <dbReference type="ARBA" id="ARBA00022603"/>
    </source>
</evidence>
<comment type="caution">
    <text evidence="10">The sequence shown here is derived from an EMBL/GenBank/DDBJ whole genome shotgun (WGS) entry which is preliminary data.</text>
</comment>
<evidence type="ECO:0000256" key="7">
    <source>
        <dbReference type="PROSITE-ProRule" id="PRU01023"/>
    </source>
</evidence>
<dbReference type="Gene3D" id="3.40.50.150">
    <property type="entry name" value="Vaccinia Virus protein VP39"/>
    <property type="match status" value="1"/>
</dbReference>
<evidence type="ECO:0000259" key="9">
    <source>
        <dbReference type="PROSITE" id="PS51686"/>
    </source>
</evidence>
<feature type="region of interest" description="Disordered" evidence="8">
    <location>
        <begin position="1"/>
        <end position="34"/>
    </location>
</feature>